<dbReference type="EC" id="2.7.13.3" evidence="2"/>
<dbReference type="Pfam" id="PF08448">
    <property type="entry name" value="PAS_4"/>
    <property type="match status" value="1"/>
</dbReference>
<dbReference type="Pfam" id="PF00072">
    <property type="entry name" value="Response_reg"/>
    <property type="match status" value="1"/>
</dbReference>
<dbReference type="InterPro" id="IPR011622">
    <property type="entry name" value="7TMR_DISM_rcpt_extracell_dom2"/>
</dbReference>
<dbReference type="SUPFAM" id="SSF52172">
    <property type="entry name" value="CheY-like"/>
    <property type="match status" value="1"/>
</dbReference>
<dbReference type="Gene3D" id="3.40.50.2300">
    <property type="match status" value="1"/>
</dbReference>
<gene>
    <name evidence="13" type="ORF">OLMES_2395</name>
</gene>
<dbReference type="InterPro" id="IPR003594">
    <property type="entry name" value="HATPase_dom"/>
</dbReference>
<dbReference type="SMART" id="SM00448">
    <property type="entry name" value="REC"/>
    <property type="match status" value="1"/>
</dbReference>
<dbReference type="SMART" id="SM00086">
    <property type="entry name" value="PAC"/>
    <property type="match status" value="1"/>
</dbReference>
<dbReference type="InterPro" id="IPR001789">
    <property type="entry name" value="Sig_transdc_resp-reg_receiver"/>
</dbReference>
<dbReference type="PROSITE" id="PS50109">
    <property type="entry name" value="HIS_KIN"/>
    <property type="match status" value="1"/>
</dbReference>
<feature type="modified residue" description="4-aspartylphosphate" evidence="7">
    <location>
        <position position="878"/>
    </location>
</feature>
<dbReference type="SUPFAM" id="SSF47384">
    <property type="entry name" value="Homodimeric domain of signal transducing histidine kinase"/>
    <property type="match status" value="1"/>
</dbReference>
<dbReference type="EMBL" id="CP021425">
    <property type="protein sequence ID" value="ARU56456.1"/>
    <property type="molecule type" value="Genomic_DNA"/>
</dbReference>
<dbReference type="Pfam" id="PF00512">
    <property type="entry name" value="HisKA"/>
    <property type="match status" value="1"/>
</dbReference>
<feature type="domain" description="Response regulatory" evidence="10">
    <location>
        <begin position="829"/>
        <end position="943"/>
    </location>
</feature>
<evidence type="ECO:0000256" key="8">
    <source>
        <dbReference type="SAM" id="Phobius"/>
    </source>
</evidence>
<dbReference type="Proteomes" id="UP000196027">
    <property type="component" value="Chromosome"/>
</dbReference>
<dbReference type="CDD" id="cd00130">
    <property type="entry name" value="PAS"/>
    <property type="match status" value="1"/>
</dbReference>
<dbReference type="Gene3D" id="3.30.450.20">
    <property type="entry name" value="PAS domain"/>
    <property type="match status" value="1"/>
</dbReference>
<dbReference type="InterPro" id="IPR001610">
    <property type="entry name" value="PAC"/>
</dbReference>
<dbReference type="Gene3D" id="3.30.565.10">
    <property type="entry name" value="Histidine kinase-like ATPase, C-terminal domain"/>
    <property type="match status" value="1"/>
</dbReference>
<sequence length="950" mass="106614">MLNTLGNAAYGFTDPPPNKPLVRAHEQQRAQVAKTRDIQPLKLNDKIQQYSVDLSVRYIKDPELEMTVKDVIKLKDEQFKQNLKGPLNLGFSDAAIWTKTTLVYTGEQPESRFLIEVDSTLIDHVEFYLASGGKVLSRDYSGYNTAFTSRPIGYPSQLFPFTLQQGETVDLYLRMESINSMHIPIRIFTPIGLAQHISEVQTFHGIFIGGVVIMLAYNLLMFLADRNRAYFYYVFYILFYLVFVTTERVHGLQLFGGIPIFLHKKYLAIYIWCSWLGAFSMGRHFMNAATYMPELDRVLRVAIHATLVSIFISYFVHPAEAIQWAVIGTAVGTGFIAYFSYTAMSRDIPGAHPYFWAWAVNFTGVGIYTLTIMGELPFNTFTEHTPQLGIICHLILMSFALAERIKKAQQQVILANASAMGHLKRYQDLLDNVAEGIFQISLSGRFIAANPAMVSLLGYRSADDLLTHSDDAILTCFEDPRIQRKVKRSLECGDSIQGLEAQLRTRNGTLRWAESTIRVILDEDGRPAHYEGLIVDVTEKVEQEKSERDHKEDRLLRQIAENSAQAKSQFLANMSHEIRTPLTAIIGYGEALLDESSSKQNRTDASNTIVHSGYHLLELINDILDYSKVEAGKLELEPLPVSVPEIIADVLQKMAPTMRANGLSFEVIYDTDLPEFIQTDPTRLRQMLLKICKYSAELTEKGTIQLRFGCSKEQQLLHCKVRDTGQGFTPEQLNSLIDHFTQVSPVVAREFGSIRLAMSLVHRLAEMLGGALTINSTRYEGSTYSLDIATGALIDTRWLSEDALPAVPELPKVAKPALDIEENVQFNGTILVAEDNPANQALMRLVLKRFGVTVDFAENGQIAVKKALRQHPDVILMDHHMPVMSGPEAINELRQRGYKGTIISFTASDAPDELAMLEQAGSNGILAKPIIHDELVCLLTQYLTPQNITT</sequence>
<dbReference type="Gene3D" id="1.10.287.130">
    <property type="match status" value="1"/>
</dbReference>
<dbReference type="InterPro" id="IPR036097">
    <property type="entry name" value="HisK_dim/P_sf"/>
</dbReference>
<dbReference type="SMART" id="SM00091">
    <property type="entry name" value="PAS"/>
    <property type="match status" value="1"/>
</dbReference>
<evidence type="ECO:0000259" key="11">
    <source>
        <dbReference type="PROSITE" id="PS50112"/>
    </source>
</evidence>
<dbReference type="InterPro" id="IPR003661">
    <property type="entry name" value="HisK_dim/P_dom"/>
</dbReference>
<dbReference type="PROSITE" id="PS50110">
    <property type="entry name" value="RESPONSE_REGULATORY"/>
    <property type="match status" value="1"/>
</dbReference>
<dbReference type="Pfam" id="PF07696">
    <property type="entry name" value="7TMR-DISMED2"/>
    <property type="match status" value="1"/>
</dbReference>
<evidence type="ECO:0000259" key="12">
    <source>
        <dbReference type="PROSITE" id="PS50113"/>
    </source>
</evidence>
<feature type="domain" description="PAS" evidence="11">
    <location>
        <begin position="422"/>
        <end position="463"/>
    </location>
</feature>
<evidence type="ECO:0000256" key="2">
    <source>
        <dbReference type="ARBA" id="ARBA00012438"/>
    </source>
</evidence>
<feature type="transmembrane region" description="Helical" evidence="8">
    <location>
        <begin position="203"/>
        <end position="223"/>
    </location>
</feature>
<dbReference type="InterPro" id="IPR005467">
    <property type="entry name" value="His_kinase_dom"/>
</dbReference>
<evidence type="ECO:0000313" key="13">
    <source>
        <dbReference type="EMBL" id="ARU56456.1"/>
    </source>
</evidence>
<keyword evidence="8" id="KW-0812">Transmembrane</keyword>
<dbReference type="KEGG" id="ome:OLMES_2395"/>
<dbReference type="InterPro" id="IPR011006">
    <property type="entry name" value="CheY-like_superfamily"/>
</dbReference>
<proteinExistence type="predicted"/>
<keyword evidence="8" id="KW-1133">Transmembrane helix</keyword>
<dbReference type="InterPro" id="IPR013656">
    <property type="entry name" value="PAS_4"/>
</dbReference>
<keyword evidence="5 13" id="KW-0418">Kinase</keyword>
<feature type="transmembrane region" description="Helical" evidence="8">
    <location>
        <begin position="266"/>
        <end position="286"/>
    </location>
</feature>
<dbReference type="CDD" id="cd17546">
    <property type="entry name" value="REC_hyHK_CKI1_RcsC-like"/>
    <property type="match status" value="1"/>
</dbReference>
<dbReference type="InterPro" id="IPR000014">
    <property type="entry name" value="PAS"/>
</dbReference>
<dbReference type="InterPro" id="IPR035965">
    <property type="entry name" value="PAS-like_dom_sf"/>
</dbReference>
<dbReference type="InterPro" id="IPR000700">
    <property type="entry name" value="PAS-assoc_C"/>
</dbReference>
<dbReference type="SMART" id="SM00387">
    <property type="entry name" value="HATPase_c"/>
    <property type="match status" value="1"/>
</dbReference>
<evidence type="ECO:0000256" key="5">
    <source>
        <dbReference type="ARBA" id="ARBA00022777"/>
    </source>
</evidence>
<dbReference type="CDD" id="cd00082">
    <property type="entry name" value="HisKA"/>
    <property type="match status" value="1"/>
</dbReference>
<dbReference type="PANTHER" id="PTHR43047">
    <property type="entry name" value="TWO-COMPONENT HISTIDINE PROTEIN KINASE"/>
    <property type="match status" value="1"/>
</dbReference>
<dbReference type="AlphaFoldDB" id="A0A1Y0I9L2"/>
<keyword evidence="6" id="KW-0902">Two-component regulatory system</keyword>
<name>A0A1Y0I9L2_9GAMM</name>
<dbReference type="SUPFAM" id="SSF55874">
    <property type="entry name" value="ATPase domain of HSP90 chaperone/DNA topoisomerase II/histidine kinase"/>
    <property type="match status" value="1"/>
</dbReference>
<feature type="domain" description="PAC" evidence="12">
    <location>
        <begin position="497"/>
        <end position="549"/>
    </location>
</feature>
<dbReference type="Pfam" id="PF02518">
    <property type="entry name" value="HATPase_c"/>
    <property type="match status" value="1"/>
</dbReference>
<feature type="transmembrane region" description="Helical" evidence="8">
    <location>
        <begin position="230"/>
        <end position="246"/>
    </location>
</feature>
<dbReference type="GO" id="GO:0000155">
    <property type="term" value="F:phosphorelay sensor kinase activity"/>
    <property type="evidence" value="ECO:0007669"/>
    <property type="project" value="InterPro"/>
</dbReference>
<comment type="catalytic activity">
    <reaction evidence="1">
        <text>ATP + protein L-histidine = ADP + protein N-phospho-L-histidine.</text>
        <dbReference type="EC" id="2.7.13.3"/>
    </reaction>
</comment>
<feature type="transmembrane region" description="Helical" evidence="8">
    <location>
        <begin position="322"/>
        <end position="341"/>
    </location>
</feature>
<keyword evidence="8" id="KW-0472">Membrane</keyword>
<evidence type="ECO:0000259" key="9">
    <source>
        <dbReference type="PROSITE" id="PS50109"/>
    </source>
</evidence>
<dbReference type="PROSITE" id="PS50113">
    <property type="entry name" value="PAC"/>
    <property type="match status" value="1"/>
</dbReference>
<evidence type="ECO:0000256" key="4">
    <source>
        <dbReference type="ARBA" id="ARBA00022679"/>
    </source>
</evidence>
<feature type="transmembrane region" description="Helical" evidence="8">
    <location>
        <begin position="353"/>
        <end position="373"/>
    </location>
</feature>
<dbReference type="Gene3D" id="2.60.40.2380">
    <property type="match status" value="1"/>
</dbReference>
<reference evidence="13 14" key="1">
    <citation type="submission" date="2017-05" db="EMBL/GenBank/DDBJ databases">
        <title>Genomic insights into alkan degradation activity of Oleiphilus messinensis.</title>
        <authorList>
            <person name="Kozyavkin S.A."/>
            <person name="Slesarev A.I."/>
            <person name="Golyshin P.N."/>
            <person name="Korzhenkov A."/>
            <person name="Golyshina O.N."/>
            <person name="Toshchakov S.V."/>
        </authorList>
    </citation>
    <scope>NUCLEOTIDE SEQUENCE [LARGE SCALE GENOMIC DNA]</scope>
    <source>
        <strain evidence="13 14">ME102</strain>
    </source>
</reference>
<protein>
    <recommendedName>
        <fullName evidence="2">histidine kinase</fullName>
        <ecNumber evidence="2">2.7.13.3</ecNumber>
    </recommendedName>
</protein>
<dbReference type="NCBIfam" id="TIGR00229">
    <property type="entry name" value="sensory_box"/>
    <property type="match status" value="1"/>
</dbReference>
<evidence type="ECO:0000256" key="3">
    <source>
        <dbReference type="ARBA" id="ARBA00022553"/>
    </source>
</evidence>
<dbReference type="InterPro" id="IPR036890">
    <property type="entry name" value="HATPase_C_sf"/>
</dbReference>
<evidence type="ECO:0000259" key="10">
    <source>
        <dbReference type="PROSITE" id="PS50110"/>
    </source>
</evidence>
<evidence type="ECO:0000313" key="14">
    <source>
        <dbReference type="Proteomes" id="UP000196027"/>
    </source>
</evidence>
<keyword evidence="4" id="KW-0808">Transferase</keyword>
<dbReference type="SMART" id="SM00388">
    <property type="entry name" value="HisKA"/>
    <property type="match status" value="1"/>
</dbReference>
<dbReference type="SUPFAM" id="SSF55785">
    <property type="entry name" value="PYP-like sensor domain (PAS domain)"/>
    <property type="match status" value="1"/>
</dbReference>
<feature type="transmembrane region" description="Helical" evidence="8">
    <location>
        <begin position="298"/>
        <end position="316"/>
    </location>
</feature>
<keyword evidence="3 7" id="KW-0597">Phosphoprotein</keyword>
<evidence type="ECO:0000256" key="7">
    <source>
        <dbReference type="PROSITE-ProRule" id="PRU00169"/>
    </source>
</evidence>
<evidence type="ECO:0000256" key="6">
    <source>
        <dbReference type="ARBA" id="ARBA00023012"/>
    </source>
</evidence>
<organism evidence="13 14">
    <name type="scientific">Oleiphilus messinensis</name>
    <dbReference type="NCBI Taxonomy" id="141451"/>
    <lineage>
        <taxon>Bacteria</taxon>
        <taxon>Pseudomonadati</taxon>
        <taxon>Pseudomonadota</taxon>
        <taxon>Gammaproteobacteria</taxon>
        <taxon>Oceanospirillales</taxon>
        <taxon>Oleiphilaceae</taxon>
        <taxon>Oleiphilus</taxon>
    </lineage>
</organism>
<dbReference type="InterPro" id="IPR011623">
    <property type="entry name" value="7TMR_DISM_rcpt_extracell_dom1"/>
</dbReference>
<keyword evidence="14" id="KW-1185">Reference proteome</keyword>
<dbReference type="FunFam" id="1.10.287.130:FF:000001">
    <property type="entry name" value="Two-component sensor histidine kinase"/>
    <property type="match status" value="1"/>
</dbReference>
<feature type="domain" description="Histidine kinase" evidence="9">
    <location>
        <begin position="573"/>
        <end position="792"/>
    </location>
</feature>
<dbReference type="PROSITE" id="PS50112">
    <property type="entry name" value="PAS"/>
    <property type="match status" value="1"/>
</dbReference>
<accession>A0A1Y0I9L2</accession>
<evidence type="ECO:0000256" key="1">
    <source>
        <dbReference type="ARBA" id="ARBA00000085"/>
    </source>
</evidence>
<dbReference type="Pfam" id="PF07695">
    <property type="entry name" value="7TMR-DISM_7TM"/>
    <property type="match status" value="1"/>
</dbReference>